<dbReference type="GO" id="GO:0051539">
    <property type="term" value="F:4 iron, 4 sulfur cluster binding"/>
    <property type="evidence" value="ECO:0007669"/>
    <property type="project" value="UniProtKB-KW"/>
</dbReference>
<dbReference type="GO" id="GO:0003677">
    <property type="term" value="F:DNA binding"/>
    <property type="evidence" value="ECO:0007669"/>
    <property type="project" value="UniProtKB-KW"/>
</dbReference>
<dbReference type="InterPro" id="IPR029703">
    <property type="entry name" value="POL2"/>
</dbReference>
<dbReference type="GO" id="GO:0008270">
    <property type="term" value="F:zinc ion binding"/>
    <property type="evidence" value="ECO:0007669"/>
    <property type="project" value="UniProtKB-KW"/>
</dbReference>
<reference evidence="2" key="1">
    <citation type="journal article" date="2019" name="bioRxiv">
        <title>The Genome of the Zebra Mussel, Dreissena polymorpha: A Resource for Invasive Species Research.</title>
        <authorList>
            <person name="McCartney M.A."/>
            <person name="Auch B."/>
            <person name="Kono T."/>
            <person name="Mallez S."/>
            <person name="Zhang Y."/>
            <person name="Obille A."/>
            <person name="Becker A."/>
            <person name="Abrahante J.E."/>
            <person name="Garbe J."/>
            <person name="Badalamenti J.P."/>
            <person name="Herman A."/>
            <person name="Mangelson H."/>
            <person name="Liachko I."/>
            <person name="Sullivan S."/>
            <person name="Sone E.D."/>
            <person name="Koren S."/>
            <person name="Silverstein K.A.T."/>
            <person name="Beckman K.B."/>
            <person name="Gohl D.M."/>
        </authorList>
    </citation>
    <scope>NUCLEOTIDE SEQUENCE</scope>
    <source>
        <strain evidence="2">Duluth1</strain>
        <tissue evidence="2">Whole animal</tissue>
    </source>
</reference>
<evidence type="ECO:0000256" key="1">
    <source>
        <dbReference type="RuleBase" id="RU365029"/>
    </source>
</evidence>
<keyword evidence="1" id="KW-0539">Nucleus</keyword>
<gene>
    <name evidence="2" type="ORF">DPMN_079646</name>
</gene>
<proteinExistence type="inferred from homology"/>
<dbReference type="PANTHER" id="PTHR10670:SF0">
    <property type="entry name" value="DNA POLYMERASE EPSILON CATALYTIC SUBUNIT A"/>
    <property type="match status" value="1"/>
</dbReference>
<keyword evidence="1" id="KW-0862">Zinc</keyword>
<evidence type="ECO:0000313" key="2">
    <source>
        <dbReference type="EMBL" id="KAH3704588.1"/>
    </source>
</evidence>
<protein>
    <recommendedName>
        <fullName evidence="1">DNA polymerase epsilon catalytic subunit</fullName>
        <ecNumber evidence="1">2.7.7.7</ecNumber>
    </recommendedName>
</protein>
<comment type="function">
    <text evidence="1">DNA polymerase II participates in chromosomal DNA replication.</text>
</comment>
<dbReference type="Proteomes" id="UP000828390">
    <property type="component" value="Unassembled WGS sequence"/>
</dbReference>
<accession>A0A9D3YSJ2</accession>
<dbReference type="AlphaFoldDB" id="A0A9D3YSJ2"/>
<dbReference type="GO" id="GO:0008310">
    <property type="term" value="F:single-stranded DNA 3'-5' DNA exonuclease activity"/>
    <property type="evidence" value="ECO:0007669"/>
    <property type="project" value="TreeGrafter"/>
</dbReference>
<dbReference type="GO" id="GO:0000278">
    <property type="term" value="P:mitotic cell cycle"/>
    <property type="evidence" value="ECO:0007669"/>
    <property type="project" value="TreeGrafter"/>
</dbReference>
<reference evidence="2" key="2">
    <citation type="submission" date="2020-11" db="EMBL/GenBank/DDBJ databases">
        <authorList>
            <person name="McCartney M.A."/>
            <person name="Auch B."/>
            <person name="Kono T."/>
            <person name="Mallez S."/>
            <person name="Becker A."/>
            <person name="Gohl D.M."/>
            <person name="Silverstein K.A.T."/>
            <person name="Koren S."/>
            <person name="Bechman K.B."/>
            <person name="Herman A."/>
            <person name="Abrahante J.E."/>
            <person name="Garbe J."/>
        </authorList>
    </citation>
    <scope>NUCLEOTIDE SEQUENCE</scope>
    <source>
        <strain evidence="2">Duluth1</strain>
        <tissue evidence="2">Whole animal</tissue>
    </source>
</reference>
<comment type="similarity">
    <text evidence="1">Belongs to the DNA polymerase type-B family.</text>
</comment>
<dbReference type="EC" id="2.7.7.7" evidence="1"/>
<dbReference type="EMBL" id="JAIWYP010000015">
    <property type="protein sequence ID" value="KAH3704588.1"/>
    <property type="molecule type" value="Genomic_DNA"/>
</dbReference>
<dbReference type="GO" id="GO:0045004">
    <property type="term" value="P:DNA replication proofreading"/>
    <property type="evidence" value="ECO:0007669"/>
    <property type="project" value="TreeGrafter"/>
</dbReference>
<comment type="catalytic activity">
    <reaction evidence="1">
        <text>DNA(n) + a 2'-deoxyribonucleoside 5'-triphosphate = DNA(n+1) + diphosphate</text>
        <dbReference type="Rhea" id="RHEA:22508"/>
        <dbReference type="Rhea" id="RHEA-COMP:17339"/>
        <dbReference type="Rhea" id="RHEA-COMP:17340"/>
        <dbReference type="ChEBI" id="CHEBI:33019"/>
        <dbReference type="ChEBI" id="CHEBI:61560"/>
        <dbReference type="ChEBI" id="CHEBI:173112"/>
        <dbReference type="EC" id="2.7.7.7"/>
    </reaction>
</comment>
<keyword evidence="1" id="KW-0808">Transferase</keyword>
<keyword evidence="1" id="KW-0411">Iron-sulfur</keyword>
<keyword evidence="1" id="KW-0004">4Fe-4S</keyword>
<sequence>MQRDLLKLIGVGEFSPDAIFKDPCLSYVLPEVICKSCNHIRDLDLCRDPYLNQSGPG</sequence>
<dbReference type="GO" id="GO:0003887">
    <property type="term" value="F:DNA-directed DNA polymerase activity"/>
    <property type="evidence" value="ECO:0007669"/>
    <property type="project" value="UniProtKB-KW"/>
</dbReference>
<dbReference type="GO" id="GO:0006297">
    <property type="term" value="P:nucleotide-excision repair, DNA gap filling"/>
    <property type="evidence" value="ECO:0007669"/>
    <property type="project" value="TreeGrafter"/>
</dbReference>
<dbReference type="GO" id="GO:0006272">
    <property type="term" value="P:leading strand elongation"/>
    <property type="evidence" value="ECO:0007669"/>
    <property type="project" value="TreeGrafter"/>
</dbReference>
<keyword evidence="1" id="KW-0408">Iron</keyword>
<keyword evidence="3" id="KW-1185">Reference proteome</keyword>
<keyword evidence="1" id="KW-0238">DNA-binding</keyword>
<keyword evidence="1" id="KW-0239">DNA-directed DNA polymerase</keyword>
<comment type="caution">
    <text evidence="2">The sequence shown here is derived from an EMBL/GenBank/DDBJ whole genome shotgun (WGS) entry which is preliminary data.</text>
</comment>
<dbReference type="PANTHER" id="PTHR10670">
    <property type="entry name" value="DNA POLYMERASE EPSILON CATALYTIC SUBUNIT A"/>
    <property type="match status" value="1"/>
</dbReference>
<dbReference type="GO" id="GO:0006287">
    <property type="term" value="P:base-excision repair, gap-filling"/>
    <property type="evidence" value="ECO:0007669"/>
    <property type="project" value="TreeGrafter"/>
</dbReference>
<keyword evidence="1" id="KW-0235">DNA replication</keyword>
<keyword evidence="1" id="KW-0863">Zinc-finger</keyword>
<comment type="subcellular location">
    <subcellularLocation>
        <location evidence="1">Nucleus</location>
    </subcellularLocation>
</comment>
<name>A0A9D3YSJ2_DREPO</name>
<dbReference type="Pfam" id="PF23250">
    <property type="entry name" value="zf_DPOE_2"/>
    <property type="match status" value="1"/>
</dbReference>
<keyword evidence="1" id="KW-0548">Nucleotidyltransferase</keyword>
<keyword evidence="1" id="KW-0479">Metal-binding</keyword>
<organism evidence="2 3">
    <name type="scientific">Dreissena polymorpha</name>
    <name type="common">Zebra mussel</name>
    <name type="synonym">Mytilus polymorpha</name>
    <dbReference type="NCBI Taxonomy" id="45954"/>
    <lineage>
        <taxon>Eukaryota</taxon>
        <taxon>Metazoa</taxon>
        <taxon>Spiralia</taxon>
        <taxon>Lophotrochozoa</taxon>
        <taxon>Mollusca</taxon>
        <taxon>Bivalvia</taxon>
        <taxon>Autobranchia</taxon>
        <taxon>Heteroconchia</taxon>
        <taxon>Euheterodonta</taxon>
        <taxon>Imparidentia</taxon>
        <taxon>Neoheterodontei</taxon>
        <taxon>Myida</taxon>
        <taxon>Dreissenoidea</taxon>
        <taxon>Dreissenidae</taxon>
        <taxon>Dreissena</taxon>
    </lineage>
</organism>
<evidence type="ECO:0000313" key="3">
    <source>
        <dbReference type="Proteomes" id="UP000828390"/>
    </source>
</evidence>
<dbReference type="GO" id="GO:0008622">
    <property type="term" value="C:epsilon DNA polymerase complex"/>
    <property type="evidence" value="ECO:0007669"/>
    <property type="project" value="InterPro"/>
</dbReference>
<comment type="cofactor">
    <cofactor evidence="1">
        <name>[4Fe-4S] cluster</name>
        <dbReference type="ChEBI" id="CHEBI:49883"/>
    </cofactor>
</comment>